<evidence type="ECO:0000313" key="1">
    <source>
        <dbReference type="EMBL" id="KAK3266786.1"/>
    </source>
</evidence>
<name>A0AAE0FVD3_9CHLO</name>
<accession>A0AAE0FVD3</accession>
<dbReference type="EMBL" id="LGRX02012829">
    <property type="protein sequence ID" value="KAK3266786.1"/>
    <property type="molecule type" value="Genomic_DNA"/>
</dbReference>
<organism evidence="1 2">
    <name type="scientific">Cymbomonas tetramitiformis</name>
    <dbReference type="NCBI Taxonomy" id="36881"/>
    <lineage>
        <taxon>Eukaryota</taxon>
        <taxon>Viridiplantae</taxon>
        <taxon>Chlorophyta</taxon>
        <taxon>Pyramimonadophyceae</taxon>
        <taxon>Pyramimonadales</taxon>
        <taxon>Pyramimonadaceae</taxon>
        <taxon>Cymbomonas</taxon>
    </lineage>
</organism>
<feature type="non-terminal residue" evidence="1">
    <location>
        <position position="1"/>
    </location>
</feature>
<proteinExistence type="predicted"/>
<gene>
    <name evidence="1" type="ORF">CYMTET_24613</name>
</gene>
<keyword evidence="2" id="KW-1185">Reference proteome</keyword>
<evidence type="ECO:0000313" key="2">
    <source>
        <dbReference type="Proteomes" id="UP001190700"/>
    </source>
</evidence>
<dbReference type="AlphaFoldDB" id="A0AAE0FVD3"/>
<protein>
    <submittedName>
        <fullName evidence="1">Uncharacterized protein</fullName>
    </submittedName>
</protein>
<reference evidence="1 2" key="1">
    <citation type="journal article" date="2015" name="Genome Biol. Evol.">
        <title>Comparative Genomics of a Bacterivorous Green Alga Reveals Evolutionary Causalities and Consequences of Phago-Mixotrophic Mode of Nutrition.</title>
        <authorList>
            <person name="Burns J.A."/>
            <person name="Paasch A."/>
            <person name="Narechania A."/>
            <person name="Kim E."/>
        </authorList>
    </citation>
    <scope>NUCLEOTIDE SEQUENCE [LARGE SCALE GENOMIC DNA]</scope>
    <source>
        <strain evidence="1 2">PLY_AMNH</strain>
    </source>
</reference>
<sequence length="131" mass="14183">EPIGCVRENIRLRRELVDYAGELIACAEAVDYHTGERIDCAGELMGCTGELIARAAYGGGLMDCALGGGRLPRRAAIYLSQRAPPGPQRSERCLRKLWGFRKYTEAPLGLPKIQGGASGARGGMWYKGRAD</sequence>
<dbReference type="Proteomes" id="UP001190700">
    <property type="component" value="Unassembled WGS sequence"/>
</dbReference>
<comment type="caution">
    <text evidence="1">The sequence shown here is derived from an EMBL/GenBank/DDBJ whole genome shotgun (WGS) entry which is preliminary data.</text>
</comment>